<name>A0ACB8VI10_9TELE</name>
<proteinExistence type="predicted"/>
<dbReference type="EMBL" id="CM041551">
    <property type="protein sequence ID" value="KAI3355105.1"/>
    <property type="molecule type" value="Genomic_DNA"/>
</dbReference>
<reference evidence="1" key="1">
    <citation type="submission" date="2022-04" db="EMBL/GenBank/DDBJ databases">
        <title>Jade perch genome.</title>
        <authorList>
            <person name="Chao B."/>
        </authorList>
    </citation>
    <scope>NUCLEOTIDE SEQUENCE</scope>
    <source>
        <strain evidence="1">CB-2022</strain>
    </source>
</reference>
<evidence type="ECO:0000313" key="2">
    <source>
        <dbReference type="Proteomes" id="UP000831701"/>
    </source>
</evidence>
<comment type="caution">
    <text evidence="1">The sequence shown here is derived from an EMBL/GenBank/DDBJ whole genome shotgun (WGS) entry which is preliminary data.</text>
</comment>
<organism evidence="1 2">
    <name type="scientific">Scortum barcoo</name>
    <name type="common">barcoo grunter</name>
    <dbReference type="NCBI Taxonomy" id="214431"/>
    <lineage>
        <taxon>Eukaryota</taxon>
        <taxon>Metazoa</taxon>
        <taxon>Chordata</taxon>
        <taxon>Craniata</taxon>
        <taxon>Vertebrata</taxon>
        <taxon>Euteleostomi</taxon>
        <taxon>Actinopterygii</taxon>
        <taxon>Neopterygii</taxon>
        <taxon>Teleostei</taxon>
        <taxon>Neoteleostei</taxon>
        <taxon>Acanthomorphata</taxon>
        <taxon>Eupercaria</taxon>
        <taxon>Centrarchiformes</taxon>
        <taxon>Terapontoidei</taxon>
        <taxon>Terapontidae</taxon>
        <taxon>Scortum</taxon>
    </lineage>
</organism>
<dbReference type="Proteomes" id="UP000831701">
    <property type="component" value="Chromosome 21"/>
</dbReference>
<keyword evidence="2" id="KW-1185">Reference proteome</keyword>
<gene>
    <name evidence="1" type="ORF">L3Q82_017974</name>
</gene>
<sequence>MRFHFALTLQALWTSVCQAGMQHYPAAWGHYDVCKSQVYSDEGLTWDYMACQPEAADMTQYLKVTLDPPNITCGDPPETYCALIRVQRRLRDSVKFVGTCTFFGASKIELATQLKEEEKENPYMCNNECDASTEELAHPPELMFDIEGRNPTTFWQSTSWKKYPKALLVNITLSWNKTIELTDDIVLTFESGRPEQMVLEKSLDYGRTWQPYQFYATDCLDAFTMEPKTVQDLTQHTLLDIICTEDYSRGYVWKYDKTVRFEIKDRFALFAGPRLHNMASLYGQLDTTKNLRDFFTITDLRIRLLRPATGATMVDENNLSRYFYAISDIKVQGRCKCNLHANSCVYDKEKLSCECEHNTTGPDCGRCTEEELPGASSASATPTDAAYIEVLNTVICVSCKHNTRGQHCQLCKLGYYRNASAELDDMKMCA</sequence>
<accession>A0ACB8VI10</accession>
<protein>
    <submittedName>
        <fullName evidence="1">Uncharacterized protein</fullName>
    </submittedName>
</protein>
<evidence type="ECO:0000313" key="1">
    <source>
        <dbReference type="EMBL" id="KAI3355105.1"/>
    </source>
</evidence>